<name>A0ABD0NFE8_CIRMR</name>
<reference evidence="1 2" key="1">
    <citation type="submission" date="2024-05" db="EMBL/GenBank/DDBJ databases">
        <title>Genome sequencing and assembly of Indian major carp, Cirrhinus mrigala (Hamilton, 1822).</title>
        <authorList>
            <person name="Mohindra V."/>
            <person name="Chowdhury L.M."/>
            <person name="Lal K."/>
            <person name="Jena J.K."/>
        </authorList>
    </citation>
    <scope>NUCLEOTIDE SEQUENCE [LARGE SCALE GENOMIC DNA]</scope>
    <source>
        <strain evidence="1">CM1030</strain>
        <tissue evidence="1">Blood</tissue>
    </source>
</reference>
<feature type="non-terminal residue" evidence="1">
    <location>
        <position position="61"/>
    </location>
</feature>
<dbReference type="EMBL" id="JAMKFB020000022">
    <property type="protein sequence ID" value="KAL0160748.1"/>
    <property type="molecule type" value="Genomic_DNA"/>
</dbReference>
<sequence>LDGIPYFRCPPPSLWIAAMTGTGGLTAAAPNSRINNGGGEHGPLGLNISSLPWDLVKALPE</sequence>
<keyword evidence="2" id="KW-1185">Reference proteome</keyword>
<comment type="caution">
    <text evidence="1">The sequence shown here is derived from an EMBL/GenBank/DDBJ whole genome shotgun (WGS) entry which is preliminary data.</text>
</comment>
<protein>
    <submittedName>
        <fullName evidence="1">Uncharacterized protein</fullName>
    </submittedName>
</protein>
<accession>A0ABD0NFE8</accession>
<proteinExistence type="predicted"/>
<dbReference type="AlphaFoldDB" id="A0ABD0NFE8"/>
<dbReference type="Proteomes" id="UP001529510">
    <property type="component" value="Unassembled WGS sequence"/>
</dbReference>
<organism evidence="1 2">
    <name type="scientific">Cirrhinus mrigala</name>
    <name type="common">Mrigala</name>
    <dbReference type="NCBI Taxonomy" id="683832"/>
    <lineage>
        <taxon>Eukaryota</taxon>
        <taxon>Metazoa</taxon>
        <taxon>Chordata</taxon>
        <taxon>Craniata</taxon>
        <taxon>Vertebrata</taxon>
        <taxon>Euteleostomi</taxon>
        <taxon>Actinopterygii</taxon>
        <taxon>Neopterygii</taxon>
        <taxon>Teleostei</taxon>
        <taxon>Ostariophysi</taxon>
        <taxon>Cypriniformes</taxon>
        <taxon>Cyprinidae</taxon>
        <taxon>Labeoninae</taxon>
        <taxon>Labeonini</taxon>
        <taxon>Cirrhinus</taxon>
    </lineage>
</organism>
<evidence type="ECO:0000313" key="2">
    <source>
        <dbReference type="Proteomes" id="UP001529510"/>
    </source>
</evidence>
<gene>
    <name evidence="1" type="ORF">M9458_044473</name>
</gene>
<evidence type="ECO:0000313" key="1">
    <source>
        <dbReference type="EMBL" id="KAL0160748.1"/>
    </source>
</evidence>
<feature type="non-terminal residue" evidence="1">
    <location>
        <position position="1"/>
    </location>
</feature>